<accession>A0A8H6SNS7</accession>
<dbReference type="AlphaFoldDB" id="A0A8H6SNS7"/>
<sequence>MGRQGKKQEQLSEGYTEIVERNRSGDFILDLPSNAAEDAISFPQITVKLESTIAEGSNQTTSHSLIEGGSSNNWRNEFADDLTNTPVVTIEQTTYRDVKGHIFGQSNKDTGTLFGFR</sequence>
<reference evidence="1" key="1">
    <citation type="submission" date="2020-05" db="EMBL/GenBank/DDBJ databases">
        <title>Mycena genomes resolve the evolution of fungal bioluminescence.</title>
        <authorList>
            <person name="Tsai I.J."/>
        </authorList>
    </citation>
    <scope>NUCLEOTIDE SEQUENCE</scope>
    <source>
        <strain evidence="1">171206Taipei</strain>
    </source>
</reference>
<evidence type="ECO:0000313" key="1">
    <source>
        <dbReference type="EMBL" id="KAF7302182.1"/>
    </source>
</evidence>
<keyword evidence="2" id="KW-1185">Reference proteome</keyword>
<name>A0A8H6SNS7_9AGAR</name>
<protein>
    <submittedName>
        <fullName evidence="1">Uncharacterized protein</fullName>
    </submittedName>
</protein>
<gene>
    <name evidence="1" type="ORF">MIND_00785100</name>
</gene>
<dbReference type="RefSeq" id="XP_037220182.1">
    <property type="nucleotide sequence ID" value="XM_037364538.1"/>
</dbReference>
<dbReference type="GeneID" id="59347054"/>
<comment type="caution">
    <text evidence="1">The sequence shown here is derived from an EMBL/GenBank/DDBJ whole genome shotgun (WGS) entry which is preliminary data.</text>
</comment>
<dbReference type="Proteomes" id="UP000636479">
    <property type="component" value="Unassembled WGS sequence"/>
</dbReference>
<dbReference type="EMBL" id="JACAZF010000006">
    <property type="protein sequence ID" value="KAF7302182.1"/>
    <property type="molecule type" value="Genomic_DNA"/>
</dbReference>
<evidence type="ECO:0000313" key="2">
    <source>
        <dbReference type="Proteomes" id="UP000636479"/>
    </source>
</evidence>
<organism evidence="1 2">
    <name type="scientific">Mycena indigotica</name>
    <dbReference type="NCBI Taxonomy" id="2126181"/>
    <lineage>
        <taxon>Eukaryota</taxon>
        <taxon>Fungi</taxon>
        <taxon>Dikarya</taxon>
        <taxon>Basidiomycota</taxon>
        <taxon>Agaricomycotina</taxon>
        <taxon>Agaricomycetes</taxon>
        <taxon>Agaricomycetidae</taxon>
        <taxon>Agaricales</taxon>
        <taxon>Marasmiineae</taxon>
        <taxon>Mycenaceae</taxon>
        <taxon>Mycena</taxon>
    </lineage>
</organism>
<proteinExistence type="predicted"/>